<reference evidence="2" key="1">
    <citation type="submission" date="2020-03" db="EMBL/GenBank/DDBJ databases">
        <authorList>
            <person name="Guo F."/>
        </authorList>
    </citation>
    <scope>NUCLEOTIDE SEQUENCE</scope>
    <source>
        <strain evidence="2">JCM 30134</strain>
    </source>
</reference>
<evidence type="ECO:0000313" key="3">
    <source>
        <dbReference type="Proteomes" id="UP000787472"/>
    </source>
</evidence>
<keyword evidence="1" id="KW-1133">Transmembrane helix</keyword>
<protein>
    <submittedName>
        <fullName evidence="2">Uncharacterized protein</fullName>
    </submittedName>
</protein>
<feature type="transmembrane region" description="Helical" evidence="1">
    <location>
        <begin position="32"/>
        <end position="55"/>
    </location>
</feature>
<keyword evidence="1" id="KW-0812">Transmembrane</keyword>
<dbReference type="AlphaFoldDB" id="A0A9E5JX49"/>
<dbReference type="Proteomes" id="UP000787472">
    <property type="component" value="Unassembled WGS sequence"/>
</dbReference>
<proteinExistence type="predicted"/>
<gene>
    <name evidence="2" type="ORF">G8770_11610</name>
</gene>
<keyword evidence="1" id="KW-0472">Membrane</keyword>
<feature type="transmembrane region" description="Helical" evidence="1">
    <location>
        <begin position="7"/>
        <end position="26"/>
    </location>
</feature>
<dbReference type="EMBL" id="JAAONZ010000007">
    <property type="protein sequence ID" value="NHO66191.1"/>
    <property type="molecule type" value="Genomic_DNA"/>
</dbReference>
<organism evidence="2 3">
    <name type="scientific">Pseudomaricurvus hydrocarbonicus</name>
    <dbReference type="NCBI Taxonomy" id="1470433"/>
    <lineage>
        <taxon>Bacteria</taxon>
        <taxon>Pseudomonadati</taxon>
        <taxon>Pseudomonadota</taxon>
        <taxon>Gammaproteobacteria</taxon>
        <taxon>Cellvibrionales</taxon>
        <taxon>Cellvibrionaceae</taxon>
        <taxon>Pseudomaricurvus</taxon>
    </lineage>
</organism>
<evidence type="ECO:0000256" key="1">
    <source>
        <dbReference type="SAM" id="Phobius"/>
    </source>
</evidence>
<keyword evidence="3" id="KW-1185">Reference proteome</keyword>
<evidence type="ECO:0000313" key="2">
    <source>
        <dbReference type="EMBL" id="NHO66191.1"/>
    </source>
</evidence>
<dbReference type="RefSeq" id="WP_167186536.1">
    <property type="nucleotide sequence ID" value="NZ_JAAONZ010000007.1"/>
</dbReference>
<sequence>MSEQYSARFFWSGVITIIMGLIVLFSETVVSGTIVVVTSLILLLGGGAQVALGFIEENSGNKLAVHRDWCSDSSFWDGPFCLIRSLGLFHLRPSYPFCWR</sequence>
<comment type="caution">
    <text evidence="2">The sequence shown here is derived from an EMBL/GenBank/DDBJ whole genome shotgun (WGS) entry which is preliminary data.</text>
</comment>
<accession>A0A9E5JX49</accession>
<name>A0A9E5JX49_9GAMM</name>